<reference evidence="2 3" key="1">
    <citation type="journal article" date="2019" name="Int. J. Syst. Evol. Microbiol.">
        <title>The Global Catalogue of Microorganisms (GCM) 10K type strain sequencing project: providing services to taxonomists for standard genome sequencing and annotation.</title>
        <authorList>
            <consortium name="The Broad Institute Genomics Platform"/>
            <consortium name="The Broad Institute Genome Sequencing Center for Infectious Disease"/>
            <person name="Wu L."/>
            <person name="Ma J."/>
        </authorList>
    </citation>
    <scope>NUCLEOTIDE SEQUENCE [LARGE SCALE GENOMIC DNA]</scope>
    <source>
        <strain evidence="2 3">JCM 15478</strain>
    </source>
</reference>
<dbReference type="RefSeq" id="WP_344530847.1">
    <property type="nucleotide sequence ID" value="NZ_BAAAPE010000011.1"/>
</dbReference>
<evidence type="ECO:0000313" key="2">
    <source>
        <dbReference type="EMBL" id="GAA2083824.1"/>
    </source>
</evidence>
<dbReference type="SUPFAM" id="SSF56112">
    <property type="entry name" value="Protein kinase-like (PK-like)"/>
    <property type="match status" value="1"/>
</dbReference>
<evidence type="ECO:0000259" key="1">
    <source>
        <dbReference type="Pfam" id="PF01636"/>
    </source>
</evidence>
<accession>A0ABN2W5J2</accession>
<dbReference type="InterPro" id="IPR011009">
    <property type="entry name" value="Kinase-like_dom_sf"/>
</dbReference>
<dbReference type="EMBL" id="BAAAPE010000011">
    <property type="protein sequence ID" value="GAA2083824.1"/>
    <property type="molecule type" value="Genomic_DNA"/>
</dbReference>
<dbReference type="Gene3D" id="3.90.1200.10">
    <property type="match status" value="1"/>
</dbReference>
<feature type="domain" description="Aminoglycoside phosphotransferase" evidence="1">
    <location>
        <begin position="93"/>
        <end position="260"/>
    </location>
</feature>
<keyword evidence="3" id="KW-1185">Reference proteome</keyword>
<dbReference type="Pfam" id="PF01636">
    <property type="entry name" value="APH"/>
    <property type="match status" value="1"/>
</dbReference>
<dbReference type="InterPro" id="IPR002575">
    <property type="entry name" value="Aminoglycoside_PTrfase"/>
</dbReference>
<name>A0ABN2W5J2_9ACTN</name>
<gene>
    <name evidence="2" type="ORF">GCM10009801_44530</name>
</gene>
<dbReference type="Proteomes" id="UP001500016">
    <property type="component" value="Unassembled WGS sequence"/>
</dbReference>
<proteinExistence type="predicted"/>
<protein>
    <submittedName>
        <fullName evidence="2">Aminoglycoside phosphotransferase</fullName>
    </submittedName>
</protein>
<sequence length="315" mass="33978">MTRTPEVRRAVTAALATATSLGLSATDAHILQSSNRLTLRLLPSDTLARVTRLTPLPMGGEAAGFEPAERAAAGPEMAAPGIAGRAEVGSAPEAEAAWFEVGLAGRLAAAGCPVAAPDPRVAPRVHEYDGHAVTLWTYYAPPPAARDVPPADCAAALGRLHTGMRRLDVPAPHFTDRVEQAQRLLADRDRTPALADGDRELLAGTLRDLRRDIGTRGAPEQLLHGEPHPGNLLATEHGPLFVDLETCCRGPVEFDLAHAPEEVDAYCPYADQELLRACRALVLAMITTWRWDRHDRLPDGRRLAAEWLARLRTAR</sequence>
<comment type="caution">
    <text evidence="2">The sequence shown here is derived from an EMBL/GenBank/DDBJ whole genome shotgun (WGS) entry which is preliminary data.</text>
</comment>
<evidence type="ECO:0000313" key="3">
    <source>
        <dbReference type="Proteomes" id="UP001500016"/>
    </source>
</evidence>
<organism evidence="2 3">
    <name type="scientific">Streptomyces albiaxialis</name>
    <dbReference type="NCBI Taxonomy" id="329523"/>
    <lineage>
        <taxon>Bacteria</taxon>
        <taxon>Bacillati</taxon>
        <taxon>Actinomycetota</taxon>
        <taxon>Actinomycetes</taxon>
        <taxon>Kitasatosporales</taxon>
        <taxon>Streptomycetaceae</taxon>
        <taxon>Streptomyces</taxon>
    </lineage>
</organism>